<reference evidence="2 3" key="1">
    <citation type="journal article" date="2024" name="Nat. Commun.">
        <title>Phylogenomics reveals the evolutionary origins of lichenization in chlorophyte algae.</title>
        <authorList>
            <person name="Puginier C."/>
            <person name="Libourel C."/>
            <person name="Otte J."/>
            <person name="Skaloud P."/>
            <person name="Haon M."/>
            <person name="Grisel S."/>
            <person name="Petersen M."/>
            <person name="Berrin J.G."/>
            <person name="Delaux P.M."/>
            <person name="Dal Grande F."/>
            <person name="Keller J."/>
        </authorList>
    </citation>
    <scope>NUCLEOTIDE SEQUENCE [LARGE SCALE GENOMIC DNA]</scope>
    <source>
        <strain evidence="2 3">SAG 2043</strain>
    </source>
</reference>
<feature type="compositionally biased region" description="Polar residues" evidence="1">
    <location>
        <begin position="168"/>
        <end position="185"/>
    </location>
</feature>
<dbReference type="Proteomes" id="UP001489004">
    <property type="component" value="Unassembled WGS sequence"/>
</dbReference>
<evidence type="ECO:0000313" key="2">
    <source>
        <dbReference type="EMBL" id="KAK9816812.1"/>
    </source>
</evidence>
<evidence type="ECO:0000313" key="3">
    <source>
        <dbReference type="Proteomes" id="UP001489004"/>
    </source>
</evidence>
<organism evidence="2 3">
    <name type="scientific">[Myrmecia] bisecta</name>
    <dbReference type="NCBI Taxonomy" id="41462"/>
    <lineage>
        <taxon>Eukaryota</taxon>
        <taxon>Viridiplantae</taxon>
        <taxon>Chlorophyta</taxon>
        <taxon>core chlorophytes</taxon>
        <taxon>Trebouxiophyceae</taxon>
        <taxon>Trebouxiales</taxon>
        <taxon>Trebouxiaceae</taxon>
        <taxon>Myrmecia</taxon>
    </lineage>
</organism>
<feature type="region of interest" description="Disordered" evidence="1">
    <location>
        <begin position="110"/>
        <end position="196"/>
    </location>
</feature>
<proteinExistence type="predicted"/>
<comment type="caution">
    <text evidence="2">The sequence shown here is derived from an EMBL/GenBank/DDBJ whole genome shotgun (WGS) entry which is preliminary data.</text>
</comment>
<sequence>MDQRAWISGPGGPCDFQDLDAGLGGLGGNPGFDDFDFGSFMTNLDSWDGAADVAESGAMGKARSMAWPDTLTEGLPSYPGSIEVPGLDAFFNSVDFSLLAASADPAQRADSSLAASSKDSKPATLPAWSQADRETHEAPSSSQREKRRRNLEAAFNGASQGAAGVPVQQDSQAPQGRQSQDSQGRPSLDLEPENIAAAVKPRGRCGRCRKPRELPDMVPINDVLDLPAVETPVKLAASPPTSYPRFGGVVKRKTRTPAVAFCTTLSPFSIIKSDKTSGGISIAELNSKIEASAAAASSESCTLNSKGPKTLKLTPGGMPVAMVPTPRKTPTKSPCLPDDGVVLNRIDKSTKLVAV</sequence>
<dbReference type="AlphaFoldDB" id="A0AAW1Q6A0"/>
<gene>
    <name evidence="2" type="ORF">WJX72_005324</name>
</gene>
<protein>
    <submittedName>
        <fullName evidence="2">Uncharacterized protein</fullName>
    </submittedName>
</protein>
<keyword evidence="3" id="KW-1185">Reference proteome</keyword>
<evidence type="ECO:0000256" key="1">
    <source>
        <dbReference type="SAM" id="MobiDB-lite"/>
    </source>
</evidence>
<name>A0AAW1Q6A0_9CHLO</name>
<dbReference type="EMBL" id="JALJOR010000005">
    <property type="protein sequence ID" value="KAK9816812.1"/>
    <property type="molecule type" value="Genomic_DNA"/>
</dbReference>
<accession>A0AAW1Q6A0</accession>